<dbReference type="NCBIfam" id="NF038117">
    <property type="entry name" value="choice_anch_I"/>
    <property type="match status" value="1"/>
</dbReference>
<dbReference type="AlphaFoldDB" id="A0A3C1KNV2"/>
<feature type="chain" id="PRO_5017637190" evidence="2">
    <location>
        <begin position="24"/>
        <end position="618"/>
    </location>
</feature>
<proteinExistence type="predicted"/>
<evidence type="ECO:0000313" key="5">
    <source>
        <dbReference type="Proteomes" id="UP000259273"/>
    </source>
</evidence>
<feature type="domain" description="Choice-of-anchor I" evidence="3">
    <location>
        <begin position="59"/>
        <end position="360"/>
    </location>
</feature>
<evidence type="ECO:0000256" key="2">
    <source>
        <dbReference type="SAM" id="SignalP"/>
    </source>
</evidence>
<feature type="domain" description="Choice-of-anchor I" evidence="3">
    <location>
        <begin position="409"/>
        <end position="610"/>
    </location>
</feature>
<dbReference type="PROSITE" id="PS51257">
    <property type="entry name" value="PROKAR_LIPOPROTEIN"/>
    <property type="match status" value="1"/>
</dbReference>
<dbReference type="InterPro" id="IPR015943">
    <property type="entry name" value="WD40/YVTN_repeat-like_dom_sf"/>
</dbReference>
<feature type="signal peptide" evidence="2">
    <location>
        <begin position="1"/>
        <end position="23"/>
    </location>
</feature>
<dbReference type="EMBL" id="DMND01000155">
    <property type="protein sequence ID" value="HAN28357.1"/>
    <property type="molecule type" value="Genomic_DNA"/>
</dbReference>
<dbReference type="PANTHER" id="PTHR46928:SF1">
    <property type="entry name" value="MESENCHYME-SPECIFIC CELL SURFACE GLYCOPROTEIN"/>
    <property type="match status" value="1"/>
</dbReference>
<organism evidence="4 5">
    <name type="scientific">Haliea salexigens</name>
    <dbReference type="NCBI Taxonomy" id="287487"/>
    <lineage>
        <taxon>Bacteria</taxon>
        <taxon>Pseudomonadati</taxon>
        <taxon>Pseudomonadota</taxon>
        <taxon>Gammaproteobacteria</taxon>
        <taxon>Cellvibrionales</taxon>
        <taxon>Halieaceae</taxon>
        <taxon>Haliea</taxon>
    </lineage>
</organism>
<feature type="region of interest" description="Disordered" evidence="1">
    <location>
        <begin position="489"/>
        <end position="511"/>
    </location>
</feature>
<feature type="region of interest" description="Disordered" evidence="1">
    <location>
        <begin position="32"/>
        <end position="51"/>
    </location>
</feature>
<dbReference type="InterPro" id="IPR052956">
    <property type="entry name" value="Mesenchyme-surface_protein"/>
</dbReference>
<sequence length="618" mass="64281">MRQLNPWLLATCLTLPAVLAVLAGCDGDDGRDGLDGADGSPGEQGPAGENATNSRIALNFLGRYETGAFDESAAEIVDYDPATRQAFVVNAQSGRVDILDISAPDMPVLAGTLNVAADIASAVPALAGAEALGAANSVAVAGNLLAVAVEADTKQDNGYVALYQTDGTFLSATEAGALPDMLAFTPDGNTLLVANEGEPNGDYSVDPEGSITLVDLTGGAGNPVSRTLRFTDFNTGGSKTLGADVRISAKSASIAQDIEPEFITVSADGGTAWVALQENNALAVVDVAAGEISSVIGLGYKDHGLTGNGLDASNRDGGTNIREWPLRGTYMPDSLKSYTVNGTTYVVSANEGDGREYLTDAASEAECSAQGGFDYDDGDCFHYLDEIRVGDILDSGATIELANLERFAPDLDTLTDNANLGRIKVITNLGVRDCPAGSLEASGQPTAGCVYEQLYSFGARSFSIWDSRSGALVFDSGADFETVTAQRLTEGFNASNDDNTGDDRSDDKGPEPEALEIARIDGKFYAFVGLERVGGIMVYDISNPESAEFVQYINTRDFSQDIDSLVEGGNFSAVGDLGPESIRFVPAEQSPNGEALLIVGNEVSGTTALFAVSLVSGE</sequence>
<name>A0A3C1KNV2_9GAMM</name>
<dbReference type="SUPFAM" id="SSF75011">
    <property type="entry name" value="3-carboxy-cis,cis-mucoante lactonizing enzyme"/>
    <property type="match status" value="1"/>
</dbReference>
<accession>A0A3C1KNV2</accession>
<reference evidence="4 5" key="1">
    <citation type="journal article" date="2018" name="Nat. Biotechnol.">
        <title>A standardized bacterial taxonomy based on genome phylogeny substantially revises the tree of life.</title>
        <authorList>
            <person name="Parks D.H."/>
            <person name="Chuvochina M."/>
            <person name="Waite D.W."/>
            <person name="Rinke C."/>
            <person name="Skarshewski A."/>
            <person name="Chaumeil P.A."/>
            <person name="Hugenholtz P."/>
        </authorList>
    </citation>
    <scope>NUCLEOTIDE SEQUENCE [LARGE SCALE GENOMIC DNA]</scope>
    <source>
        <strain evidence="4">UBA9158</strain>
    </source>
</reference>
<evidence type="ECO:0000313" key="4">
    <source>
        <dbReference type="EMBL" id="HAN28357.1"/>
    </source>
</evidence>
<keyword evidence="2" id="KW-0732">Signal</keyword>
<evidence type="ECO:0000259" key="3">
    <source>
        <dbReference type="Pfam" id="PF22494"/>
    </source>
</evidence>
<gene>
    <name evidence="4" type="ORF">DCP75_11680</name>
</gene>
<dbReference type="Pfam" id="PF22494">
    <property type="entry name" value="choice_anch_I"/>
    <property type="match status" value="2"/>
</dbReference>
<dbReference type="Gene3D" id="2.130.10.10">
    <property type="entry name" value="YVTN repeat-like/Quinoprotein amine dehydrogenase"/>
    <property type="match status" value="1"/>
</dbReference>
<dbReference type="InterPro" id="IPR055188">
    <property type="entry name" value="Choice_anch_I"/>
</dbReference>
<evidence type="ECO:0000256" key="1">
    <source>
        <dbReference type="SAM" id="MobiDB-lite"/>
    </source>
</evidence>
<feature type="compositionally biased region" description="Basic and acidic residues" evidence="1">
    <location>
        <begin position="501"/>
        <end position="511"/>
    </location>
</feature>
<dbReference type="Proteomes" id="UP000259273">
    <property type="component" value="Unassembled WGS sequence"/>
</dbReference>
<dbReference type="PANTHER" id="PTHR46928">
    <property type="entry name" value="MESENCHYME-SPECIFIC CELL SURFACE GLYCOPROTEIN"/>
    <property type="match status" value="1"/>
</dbReference>
<comment type="caution">
    <text evidence="4">The sequence shown here is derived from an EMBL/GenBank/DDBJ whole genome shotgun (WGS) entry which is preliminary data.</text>
</comment>
<protein>
    <submittedName>
        <fullName evidence="4">MerR family transcriptional regulator</fullName>
    </submittedName>
</protein>
<dbReference type="STRING" id="1121937.GCA_000423125_01754"/>